<reference evidence="3" key="1">
    <citation type="submission" date="2021-03" db="EMBL/GenBank/DDBJ databases">
        <title>Complete Genome of Pseudoalteromonas xiamenensis STKMTI.2, a new potential marine bacterium producing anti-Vibrio compounds.</title>
        <authorList>
            <person name="Handayani D.P."/>
            <person name="Isnansetyo A."/>
            <person name="Istiqomah I."/>
            <person name="Jumina J."/>
        </authorList>
    </citation>
    <scope>NUCLEOTIDE SEQUENCE</scope>
    <source>
        <strain evidence="3">STKMTI.2</strain>
        <plasmid evidence="3">unnamed5</plasmid>
    </source>
</reference>
<keyword evidence="4" id="KW-1185">Reference proteome</keyword>
<organism evidence="3 4">
    <name type="scientific">Pseudoalteromonas xiamenensis</name>
    <dbReference type="NCBI Taxonomy" id="882626"/>
    <lineage>
        <taxon>Bacteria</taxon>
        <taxon>Pseudomonadati</taxon>
        <taxon>Pseudomonadota</taxon>
        <taxon>Gammaproteobacteria</taxon>
        <taxon>Alteromonadales</taxon>
        <taxon>Pseudoalteromonadaceae</taxon>
        <taxon>Pseudoalteromonas</taxon>
    </lineage>
</organism>
<keyword evidence="3" id="KW-0614">Plasmid</keyword>
<dbReference type="RefSeq" id="WP_208845131.1">
    <property type="nucleotide sequence ID" value="NZ_CP072135.1"/>
</dbReference>
<dbReference type="KEGG" id="pxi:J5O05_18685"/>
<dbReference type="InterPro" id="IPR018247">
    <property type="entry name" value="EF_Hand_1_Ca_BS"/>
</dbReference>
<dbReference type="PROSITE" id="PS00018">
    <property type="entry name" value="EF_HAND_1"/>
    <property type="match status" value="1"/>
</dbReference>
<sequence>MNTLAKTAVILSTLVSAQAFAVSFSDYDLDQDGYITQSEAKVSDTLTQIFDRLDVDRDGKLSMEEFKDIES</sequence>
<dbReference type="Pfam" id="PF13499">
    <property type="entry name" value="EF-hand_7"/>
    <property type="match status" value="1"/>
</dbReference>
<feature type="chain" id="PRO_5037815849" evidence="1">
    <location>
        <begin position="22"/>
        <end position="71"/>
    </location>
</feature>
<proteinExistence type="predicted"/>
<accession>A0A975DL40</accession>
<dbReference type="AlphaFoldDB" id="A0A975DL40"/>
<keyword evidence="1" id="KW-0732">Signal</keyword>
<gene>
    <name evidence="3" type="ORF">J5O05_18685</name>
</gene>
<dbReference type="GO" id="GO:0005509">
    <property type="term" value="F:calcium ion binding"/>
    <property type="evidence" value="ECO:0007669"/>
    <property type="project" value="InterPro"/>
</dbReference>
<evidence type="ECO:0000313" key="3">
    <source>
        <dbReference type="EMBL" id="QTH73519.1"/>
    </source>
</evidence>
<evidence type="ECO:0000313" key="4">
    <source>
        <dbReference type="Proteomes" id="UP000664904"/>
    </source>
</evidence>
<protein>
    <submittedName>
        <fullName evidence="3">EF-hand domain-containing protein</fullName>
    </submittedName>
</protein>
<dbReference type="InterPro" id="IPR011992">
    <property type="entry name" value="EF-hand-dom_pair"/>
</dbReference>
<evidence type="ECO:0000256" key="1">
    <source>
        <dbReference type="SAM" id="SignalP"/>
    </source>
</evidence>
<dbReference type="SUPFAM" id="SSF47473">
    <property type="entry name" value="EF-hand"/>
    <property type="match status" value="1"/>
</dbReference>
<evidence type="ECO:0000259" key="2">
    <source>
        <dbReference type="PROSITE" id="PS50222"/>
    </source>
</evidence>
<geneLocation type="plasmid" evidence="3 4">
    <name>unnamed5</name>
</geneLocation>
<dbReference type="Gene3D" id="1.10.238.10">
    <property type="entry name" value="EF-hand"/>
    <property type="match status" value="1"/>
</dbReference>
<dbReference type="EMBL" id="CP072135">
    <property type="protein sequence ID" value="QTH73519.1"/>
    <property type="molecule type" value="Genomic_DNA"/>
</dbReference>
<name>A0A975DL40_9GAMM</name>
<feature type="domain" description="EF-hand" evidence="2">
    <location>
        <begin position="41"/>
        <end position="71"/>
    </location>
</feature>
<dbReference type="PROSITE" id="PS50222">
    <property type="entry name" value="EF_HAND_2"/>
    <property type="match status" value="1"/>
</dbReference>
<dbReference type="InterPro" id="IPR002048">
    <property type="entry name" value="EF_hand_dom"/>
</dbReference>
<feature type="signal peptide" evidence="1">
    <location>
        <begin position="1"/>
        <end position="21"/>
    </location>
</feature>
<dbReference type="Proteomes" id="UP000664904">
    <property type="component" value="Plasmid unnamed5"/>
</dbReference>